<evidence type="ECO:0000256" key="1">
    <source>
        <dbReference type="SAM" id="MobiDB-lite"/>
    </source>
</evidence>
<reference evidence="2 3" key="1">
    <citation type="submission" date="2024-06" db="EMBL/GenBank/DDBJ databases">
        <authorList>
            <person name="Li Z."/>
            <person name="Jiang Y."/>
        </authorList>
    </citation>
    <scope>NUCLEOTIDE SEQUENCE [LARGE SCALE GENOMIC DNA]</scope>
    <source>
        <strain evidence="2 3">HSW-8</strain>
    </source>
</reference>
<dbReference type="EMBL" id="JBEPIJ010000006">
    <property type="protein sequence ID" value="MES0873841.1"/>
    <property type="molecule type" value="Genomic_DNA"/>
</dbReference>
<organism evidence="2 3">
    <name type="scientific">Sinimarinibacterium thermocellulolyticum</name>
    <dbReference type="NCBI Taxonomy" id="3170016"/>
    <lineage>
        <taxon>Bacteria</taxon>
        <taxon>Pseudomonadati</taxon>
        <taxon>Pseudomonadota</taxon>
        <taxon>Gammaproteobacteria</taxon>
        <taxon>Nevskiales</taxon>
        <taxon>Nevskiaceae</taxon>
        <taxon>Sinimarinibacterium</taxon>
    </lineage>
</organism>
<comment type="caution">
    <text evidence="2">The sequence shown here is derived from an EMBL/GenBank/DDBJ whole genome shotgun (WGS) entry which is preliminary data.</text>
</comment>
<feature type="region of interest" description="Disordered" evidence="1">
    <location>
        <begin position="39"/>
        <end position="62"/>
    </location>
</feature>
<dbReference type="RefSeq" id="WP_352888694.1">
    <property type="nucleotide sequence ID" value="NZ_JBEPIJ010000006.1"/>
</dbReference>
<evidence type="ECO:0000313" key="2">
    <source>
        <dbReference type="EMBL" id="MES0873841.1"/>
    </source>
</evidence>
<protein>
    <submittedName>
        <fullName evidence="2">Uncharacterized protein</fullName>
    </submittedName>
</protein>
<name>A0ABV2AAD4_9GAMM</name>
<gene>
    <name evidence="2" type="ORF">ABSH63_07490</name>
</gene>
<accession>A0ABV2AAD4</accession>
<sequence>MDAFTMVVLIVRIDSIGAPASALPRLLCARRSRCRAPAATDPAANAVPVPPGARMRAGSPME</sequence>
<dbReference type="Proteomes" id="UP001465331">
    <property type="component" value="Unassembled WGS sequence"/>
</dbReference>
<proteinExistence type="predicted"/>
<keyword evidence="3" id="KW-1185">Reference proteome</keyword>
<evidence type="ECO:0000313" key="3">
    <source>
        <dbReference type="Proteomes" id="UP001465331"/>
    </source>
</evidence>